<feature type="domain" description="Riboflavin kinase" evidence="9">
    <location>
        <begin position="405"/>
        <end position="537"/>
    </location>
</feature>
<evidence type="ECO:0000259" key="9">
    <source>
        <dbReference type="SMART" id="SM00904"/>
    </source>
</evidence>
<evidence type="ECO:0000256" key="6">
    <source>
        <dbReference type="ARBA" id="ARBA00022741"/>
    </source>
</evidence>
<name>A0A061D4X1_BABBI</name>
<dbReference type="GO" id="GO:0008531">
    <property type="term" value="F:riboflavin kinase activity"/>
    <property type="evidence" value="ECO:0007669"/>
    <property type="project" value="UniProtKB-EC"/>
</dbReference>
<dbReference type="GO" id="GO:0009398">
    <property type="term" value="P:FMN biosynthetic process"/>
    <property type="evidence" value="ECO:0007669"/>
    <property type="project" value="UniProtKB-UniPathway"/>
</dbReference>
<dbReference type="GO" id="GO:0005524">
    <property type="term" value="F:ATP binding"/>
    <property type="evidence" value="ECO:0007669"/>
    <property type="project" value="UniProtKB-KW"/>
</dbReference>
<dbReference type="EMBL" id="LK391708">
    <property type="protein sequence ID" value="CDR95613.1"/>
    <property type="molecule type" value="Genomic_DNA"/>
</dbReference>
<feature type="region of interest" description="Disordered" evidence="8">
    <location>
        <begin position="52"/>
        <end position="71"/>
    </location>
</feature>
<dbReference type="Proteomes" id="UP000033188">
    <property type="component" value="Chromosome 2"/>
</dbReference>
<keyword evidence="11" id="KW-1185">Reference proteome</keyword>
<dbReference type="Pfam" id="PF01687">
    <property type="entry name" value="Flavokinase"/>
    <property type="match status" value="1"/>
</dbReference>
<gene>
    <name evidence="10" type="ORF">BBBOND_0207680</name>
</gene>
<evidence type="ECO:0000256" key="5">
    <source>
        <dbReference type="ARBA" id="ARBA00022679"/>
    </source>
</evidence>
<dbReference type="InterPro" id="IPR023465">
    <property type="entry name" value="Riboflavin_kinase_dom_sf"/>
</dbReference>
<dbReference type="AlphaFoldDB" id="A0A061D4X1"/>
<dbReference type="Gene3D" id="2.40.30.30">
    <property type="entry name" value="Riboflavin kinase-like"/>
    <property type="match status" value="1"/>
</dbReference>
<reference evidence="11" key="1">
    <citation type="submission" date="2014-06" db="EMBL/GenBank/DDBJ databases">
        <authorList>
            <person name="Aslett M."/>
            <person name="De Silva N."/>
        </authorList>
    </citation>
    <scope>NUCLEOTIDE SEQUENCE [LARGE SCALE GENOMIC DNA]</scope>
    <source>
        <strain evidence="11">Bond</strain>
    </source>
</reference>
<dbReference type="STRING" id="5866.A0A061D4X1"/>
<dbReference type="InterPro" id="IPR015865">
    <property type="entry name" value="Riboflavin_kinase_bac/euk"/>
</dbReference>
<dbReference type="PANTHER" id="PTHR22749">
    <property type="entry name" value="RIBOFLAVIN KINASE/FMN ADENYLYLTRANSFERASE"/>
    <property type="match status" value="1"/>
</dbReference>
<evidence type="ECO:0000256" key="4">
    <source>
        <dbReference type="ARBA" id="ARBA00022643"/>
    </source>
</evidence>
<dbReference type="GeneID" id="24564154"/>
<accession>A0A061D4X1</accession>
<comment type="pathway">
    <text evidence="1">Cofactor biosynthesis; FMN biosynthesis; FMN from riboflavin (ATP route): step 1/1.</text>
</comment>
<evidence type="ECO:0000256" key="3">
    <source>
        <dbReference type="ARBA" id="ARBA00022630"/>
    </source>
</evidence>
<keyword evidence="4" id="KW-0288">FMN</keyword>
<dbReference type="UniPathway" id="UPA00276">
    <property type="reaction ID" value="UER00406"/>
</dbReference>
<dbReference type="PANTHER" id="PTHR22749:SF6">
    <property type="entry name" value="RIBOFLAVIN KINASE"/>
    <property type="match status" value="1"/>
</dbReference>
<keyword evidence="6" id="KW-0547">Nucleotide-binding</keyword>
<dbReference type="OMA" id="ESEDHAC"/>
<evidence type="ECO:0000256" key="2">
    <source>
        <dbReference type="ARBA" id="ARBA00012105"/>
    </source>
</evidence>
<organism evidence="10 11">
    <name type="scientific">Babesia bigemina</name>
    <dbReference type="NCBI Taxonomy" id="5866"/>
    <lineage>
        <taxon>Eukaryota</taxon>
        <taxon>Sar</taxon>
        <taxon>Alveolata</taxon>
        <taxon>Apicomplexa</taxon>
        <taxon>Aconoidasida</taxon>
        <taxon>Piroplasmida</taxon>
        <taxon>Babesiidae</taxon>
        <taxon>Babesia</taxon>
    </lineage>
</organism>
<dbReference type="SMART" id="SM00904">
    <property type="entry name" value="Flavokinase"/>
    <property type="match status" value="1"/>
</dbReference>
<dbReference type="RefSeq" id="XP_012767799.1">
    <property type="nucleotide sequence ID" value="XM_012912345.1"/>
</dbReference>
<protein>
    <recommendedName>
        <fullName evidence="2">riboflavin kinase</fullName>
        <ecNumber evidence="2">2.7.1.26</ecNumber>
    </recommendedName>
</protein>
<dbReference type="GO" id="GO:0009231">
    <property type="term" value="P:riboflavin biosynthetic process"/>
    <property type="evidence" value="ECO:0007669"/>
    <property type="project" value="InterPro"/>
</dbReference>
<proteinExistence type="predicted"/>
<dbReference type="SUPFAM" id="SSF82114">
    <property type="entry name" value="Riboflavin kinase-like"/>
    <property type="match status" value="1"/>
</dbReference>
<dbReference type="VEuPathDB" id="PiroplasmaDB:BBBOND_0207680"/>
<dbReference type="KEGG" id="bbig:BBBOND_0207680"/>
<evidence type="ECO:0000256" key="8">
    <source>
        <dbReference type="SAM" id="MobiDB-lite"/>
    </source>
</evidence>
<keyword evidence="3" id="KW-0285">Flavoprotein</keyword>
<keyword evidence="5" id="KW-0808">Transferase</keyword>
<dbReference type="InterPro" id="IPR023468">
    <property type="entry name" value="Riboflavin_kinase"/>
</dbReference>
<sequence>MPVNQNAANSDDPIFIIDADCCIVDTHTALINCLGAVSNIDGSRIYSPWKDAEQEEPRVGSNGGPERQEHLDANKGVIGNGAITPAEPVTAAKAPQEETVHSLPAGGAKQLASRKELAPKGVERGVCASCNNGPHQSDTCLVAPASEAAKGAKVISTEHQGRLRELIRRIRDDSGVPNEVVEDAVRTAGCLLEEARRVKNERFESIDSAFGDASVAVVLSDQQHLLHESLPYRNCVHVTPFQQFVEDIALSSYQSRGELGVLQNLEVVLDRLCSEAANLKASSGRVIFVSHLPGAVDRLLKLVDVKVGQRDVKIEVALRENVVSRCANWSRDVRCVLYPKESVAVQAVAAELSKARKEGVAVVPKAALSAPKATGAPAGVTSDKVDLRCEPDLASIRGLGAIYVKLNKPLYIQGTVVKGFGRGAAFLGIPTANLDCGNIPHLVPGVYFGTCWLFGNSEVGEDKPLAAILSVGFNPQFDDASYSVEPYIYHEFKFSLLGQRIKLAIEGFQRTEAKFESVEGLVAAIQTDLAEHKIVQRCQDGCH</sequence>
<dbReference type="OrthoDB" id="276388at2759"/>
<evidence type="ECO:0000313" key="10">
    <source>
        <dbReference type="EMBL" id="CDR95613.1"/>
    </source>
</evidence>
<evidence type="ECO:0000256" key="7">
    <source>
        <dbReference type="ARBA" id="ARBA00022840"/>
    </source>
</evidence>
<dbReference type="EC" id="2.7.1.26" evidence="2"/>
<evidence type="ECO:0000313" key="11">
    <source>
        <dbReference type="Proteomes" id="UP000033188"/>
    </source>
</evidence>
<evidence type="ECO:0000256" key="1">
    <source>
        <dbReference type="ARBA" id="ARBA00005201"/>
    </source>
</evidence>
<keyword evidence="7" id="KW-0067">ATP-binding</keyword>
<keyword evidence="10" id="KW-0418">Kinase</keyword>